<dbReference type="Pfam" id="PF13399">
    <property type="entry name" value="LytR_C"/>
    <property type="match status" value="1"/>
</dbReference>
<gene>
    <name evidence="6" type="ORF">ACFSYJ_40965</name>
</gene>
<dbReference type="InterPro" id="IPR050922">
    <property type="entry name" value="LytR/CpsA/Psr_CW_biosynth"/>
</dbReference>
<dbReference type="NCBIfam" id="TIGR00350">
    <property type="entry name" value="lytR_cpsA_psr"/>
    <property type="match status" value="1"/>
</dbReference>
<feature type="region of interest" description="Disordered" evidence="2">
    <location>
        <begin position="375"/>
        <end position="401"/>
    </location>
</feature>
<dbReference type="Pfam" id="PF03816">
    <property type="entry name" value="LytR_cpsA_psr"/>
    <property type="match status" value="1"/>
</dbReference>
<evidence type="ECO:0000313" key="6">
    <source>
        <dbReference type="EMBL" id="MFD2465048.1"/>
    </source>
</evidence>
<feature type="transmembrane region" description="Helical" evidence="3">
    <location>
        <begin position="21"/>
        <end position="40"/>
    </location>
</feature>
<comment type="similarity">
    <text evidence="1">Belongs to the LytR/CpsA/Psr (LCP) family.</text>
</comment>
<dbReference type="PANTHER" id="PTHR33392:SF6">
    <property type="entry name" value="POLYISOPRENYL-TEICHOIC ACID--PEPTIDOGLYCAN TEICHOIC ACID TRANSFERASE TAGU"/>
    <property type="match status" value="1"/>
</dbReference>
<feature type="domain" description="LytR/CpsA/Psr regulator C-terminal" evidence="5">
    <location>
        <begin position="398"/>
        <end position="480"/>
    </location>
</feature>
<comment type="caution">
    <text evidence="6">The sequence shown here is derived from an EMBL/GenBank/DDBJ whole genome shotgun (WGS) entry which is preliminary data.</text>
</comment>
<evidence type="ECO:0000313" key="7">
    <source>
        <dbReference type="Proteomes" id="UP001597419"/>
    </source>
</evidence>
<feature type="domain" description="Cell envelope-related transcriptional attenuator" evidence="4">
    <location>
        <begin position="114"/>
        <end position="289"/>
    </location>
</feature>
<name>A0ABW5GVS5_9PSEU</name>
<keyword evidence="3" id="KW-1133">Transmembrane helix</keyword>
<dbReference type="Proteomes" id="UP001597419">
    <property type="component" value="Unassembled WGS sequence"/>
</dbReference>
<dbReference type="Gene3D" id="3.40.630.190">
    <property type="entry name" value="LCP protein"/>
    <property type="match status" value="1"/>
</dbReference>
<evidence type="ECO:0000259" key="5">
    <source>
        <dbReference type="Pfam" id="PF13399"/>
    </source>
</evidence>
<keyword evidence="3" id="KW-0812">Transmembrane</keyword>
<keyword evidence="7" id="KW-1185">Reference proteome</keyword>
<feature type="compositionally biased region" description="Basic and acidic residues" evidence="2">
    <location>
        <begin position="512"/>
        <end position="521"/>
    </location>
</feature>
<feature type="region of interest" description="Disordered" evidence="2">
    <location>
        <begin position="491"/>
        <end position="521"/>
    </location>
</feature>
<proteinExistence type="inferred from homology"/>
<evidence type="ECO:0000256" key="3">
    <source>
        <dbReference type="SAM" id="Phobius"/>
    </source>
</evidence>
<protein>
    <submittedName>
        <fullName evidence="6">LCP family protein</fullName>
    </submittedName>
</protein>
<accession>A0ABW5GVS5</accession>
<reference evidence="7" key="1">
    <citation type="journal article" date="2019" name="Int. J. Syst. Evol. Microbiol.">
        <title>The Global Catalogue of Microorganisms (GCM) 10K type strain sequencing project: providing services to taxonomists for standard genome sequencing and annotation.</title>
        <authorList>
            <consortium name="The Broad Institute Genomics Platform"/>
            <consortium name="The Broad Institute Genome Sequencing Center for Infectious Disease"/>
            <person name="Wu L."/>
            <person name="Ma J."/>
        </authorList>
    </citation>
    <scope>NUCLEOTIDE SEQUENCE [LARGE SCALE GENOMIC DNA]</scope>
    <source>
        <strain evidence="7">CGMCC 4.7643</strain>
    </source>
</reference>
<keyword evidence="3" id="KW-0472">Membrane</keyword>
<dbReference type="InterPro" id="IPR027381">
    <property type="entry name" value="LytR/CpsA/Psr_C"/>
</dbReference>
<evidence type="ECO:0000256" key="1">
    <source>
        <dbReference type="ARBA" id="ARBA00006068"/>
    </source>
</evidence>
<evidence type="ECO:0000256" key="2">
    <source>
        <dbReference type="SAM" id="MobiDB-lite"/>
    </source>
</evidence>
<dbReference type="RefSeq" id="WP_345399113.1">
    <property type="nucleotide sequence ID" value="NZ_BAABHG010000010.1"/>
</dbReference>
<feature type="compositionally biased region" description="Pro residues" evidence="2">
    <location>
        <begin position="379"/>
        <end position="390"/>
    </location>
</feature>
<dbReference type="PANTHER" id="PTHR33392">
    <property type="entry name" value="POLYISOPRENYL-TEICHOIC ACID--PEPTIDOGLYCAN TEICHOIC ACID TRANSFERASE TAGU"/>
    <property type="match status" value="1"/>
</dbReference>
<organism evidence="6 7">
    <name type="scientific">Amycolatopsis samaneae</name>
    <dbReference type="NCBI Taxonomy" id="664691"/>
    <lineage>
        <taxon>Bacteria</taxon>
        <taxon>Bacillati</taxon>
        <taxon>Actinomycetota</taxon>
        <taxon>Actinomycetes</taxon>
        <taxon>Pseudonocardiales</taxon>
        <taxon>Pseudonocardiaceae</taxon>
        <taxon>Amycolatopsis</taxon>
    </lineage>
</organism>
<sequence length="521" mass="54232">MKPNARNPKAASRHRPQVVAGRALVALLSVLTLVVTGFFWNTLRQAEELGASGAISGEGKAPDGSQNILLLGLTTRKDKNGQDLPPNVLKALHAGNGLDAEHSPDHQDHTGGYNTNTMILLHVPNDGSKATGISIPRDDYITFVDGPLLGATKGKIKEGYGWAKEQEQERLYAQGEHDQATLEFKSREAGRTSTIKNVENLLNIHVDHFAEVSLAGFYHLADALGGVDVCLKEATKDQDSGADFPAGPQHLDGERALEFVRQRHGLPGEDLGRESRQQAFLASVASTLKRDGVFGSLSDLQNLLTAAEQDVVYDKGWNILDLAKHAKNLNPANIVFHTLPIQGTDTITVGGSKVDINRIDIGQMRAAVQAWINPGQAPAAPPATSAPPTTPAGSGGSTVDVRNASGVDNAAADLVNAVAAHGFVKGDTSAVASRPASQVFYGKGAKADADALAGKLGITAVSASTAASAGHIAVYLGTDYHGLPAAFGGTPAAPPSAAAPPTEGSANGAVRGDPDKPQCVF</sequence>
<dbReference type="EMBL" id="JBHUKU010000028">
    <property type="protein sequence ID" value="MFD2465048.1"/>
    <property type="molecule type" value="Genomic_DNA"/>
</dbReference>
<dbReference type="Gene3D" id="3.30.70.2390">
    <property type="match status" value="1"/>
</dbReference>
<evidence type="ECO:0000259" key="4">
    <source>
        <dbReference type="Pfam" id="PF03816"/>
    </source>
</evidence>
<dbReference type="InterPro" id="IPR004474">
    <property type="entry name" value="LytR_CpsA_psr"/>
</dbReference>